<evidence type="ECO:0000256" key="1">
    <source>
        <dbReference type="SAM" id="Phobius"/>
    </source>
</evidence>
<protein>
    <submittedName>
        <fullName evidence="3">Expressed protein</fullName>
    </submittedName>
</protein>
<keyword evidence="4" id="KW-1185">Reference proteome</keyword>
<accession>F0ZKA2</accession>
<dbReference type="GeneID" id="10501109"/>
<evidence type="ECO:0000313" key="4">
    <source>
        <dbReference type="Proteomes" id="UP000001064"/>
    </source>
</evidence>
<keyword evidence="1" id="KW-0472">Membrane</keyword>
<dbReference type="VEuPathDB" id="AmoebaDB:DICPUDRAFT_97839"/>
<gene>
    <name evidence="3" type="ORF">DICPUDRAFT_97839</name>
</gene>
<dbReference type="OMA" id="FKCEKES"/>
<dbReference type="Proteomes" id="UP000001064">
    <property type="component" value="Unassembled WGS sequence"/>
</dbReference>
<sequence length="403" mass="42454">MNTIKYKYLVLVLLALFSFLNVNIADDSAIKVTALTTTPATTATPTSGKCSGITASFTLSEKPSATPEVTFAGVSSDSATTVVADTTDTTGTKYTVTGIVLDEDSSITGATFKIATTTLSLDTGVTVPALKCSASTDDTAPKITAISVNKATDAADPTTVDDQKKPYCEGIVVTVTLDKLLSEIKPDSIDLVPKYSGEPSGATAGSISVRQDSMDKPVYQYTINVLAGSTLKDLSFIYQEKTTVTPITTIDFTCTEGETPTGEAPTKVTTLTTTNDFAVATKGLCSQVSIEFTLDQVATPTDLSIKSASIDTTTNAIKITQTDATKPNYVADFDVKEGTNLDDLTISYLTTELTLPTTKLTFECKKEGSADSSKDGSSSESSLIPINIVLILSSLFLYIVLFN</sequence>
<dbReference type="KEGG" id="dpp:DICPUDRAFT_97839"/>
<proteinExistence type="predicted"/>
<organism evidence="3 4">
    <name type="scientific">Dictyostelium purpureum</name>
    <name type="common">Slime mold</name>
    <dbReference type="NCBI Taxonomy" id="5786"/>
    <lineage>
        <taxon>Eukaryota</taxon>
        <taxon>Amoebozoa</taxon>
        <taxon>Evosea</taxon>
        <taxon>Eumycetozoa</taxon>
        <taxon>Dictyostelia</taxon>
        <taxon>Dictyosteliales</taxon>
        <taxon>Dictyosteliaceae</taxon>
        <taxon>Dictyostelium</taxon>
    </lineage>
</organism>
<dbReference type="eggNOG" id="ENOG502RI00">
    <property type="taxonomic scope" value="Eukaryota"/>
</dbReference>
<dbReference type="AlphaFoldDB" id="F0ZKA2"/>
<feature type="transmembrane region" description="Helical" evidence="1">
    <location>
        <begin position="383"/>
        <end position="402"/>
    </location>
</feature>
<feature type="chain" id="PRO_5003265194" evidence="2">
    <location>
        <begin position="26"/>
        <end position="403"/>
    </location>
</feature>
<dbReference type="RefSeq" id="XP_003287861.1">
    <property type="nucleotide sequence ID" value="XM_003287813.1"/>
</dbReference>
<dbReference type="FunCoup" id="F0ZKA2">
    <property type="interactions" value="937"/>
</dbReference>
<dbReference type="EMBL" id="GL871054">
    <property type="protein sequence ID" value="EGC35624.1"/>
    <property type="molecule type" value="Genomic_DNA"/>
</dbReference>
<keyword evidence="2" id="KW-0732">Signal</keyword>
<evidence type="ECO:0000313" key="3">
    <source>
        <dbReference type="EMBL" id="EGC35624.1"/>
    </source>
</evidence>
<dbReference type="InParanoid" id="F0ZKA2"/>
<evidence type="ECO:0000256" key="2">
    <source>
        <dbReference type="SAM" id="SignalP"/>
    </source>
</evidence>
<keyword evidence="1" id="KW-1133">Transmembrane helix</keyword>
<feature type="signal peptide" evidence="2">
    <location>
        <begin position="1"/>
        <end position="25"/>
    </location>
</feature>
<keyword evidence="1" id="KW-0812">Transmembrane</keyword>
<reference evidence="4" key="1">
    <citation type="journal article" date="2011" name="Genome Biol.">
        <title>Comparative genomics of the social amoebae Dictyostelium discoideum and Dictyostelium purpureum.</title>
        <authorList>
            <consortium name="US DOE Joint Genome Institute (JGI-PGF)"/>
            <person name="Sucgang R."/>
            <person name="Kuo A."/>
            <person name="Tian X."/>
            <person name="Salerno W."/>
            <person name="Parikh A."/>
            <person name="Feasley C.L."/>
            <person name="Dalin E."/>
            <person name="Tu H."/>
            <person name="Huang E."/>
            <person name="Barry K."/>
            <person name="Lindquist E."/>
            <person name="Shapiro H."/>
            <person name="Bruce D."/>
            <person name="Schmutz J."/>
            <person name="Salamov A."/>
            <person name="Fey P."/>
            <person name="Gaudet P."/>
            <person name="Anjard C."/>
            <person name="Babu M.M."/>
            <person name="Basu S."/>
            <person name="Bushmanova Y."/>
            <person name="van der Wel H."/>
            <person name="Katoh-Kurasawa M."/>
            <person name="Dinh C."/>
            <person name="Coutinho P.M."/>
            <person name="Saito T."/>
            <person name="Elias M."/>
            <person name="Schaap P."/>
            <person name="Kay R.R."/>
            <person name="Henrissat B."/>
            <person name="Eichinger L."/>
            <person name="Rivero F."/>
            <person name="Putnam N.H."/>
            <person name="West C.M."/>
            <person name="Loomis W.F."/>
            <person name="Chisholm R.L."/>
            <person name="Shaulsky G."/>
            <person name="Strassmann J.E."/>
            <person name="Queller D.C."/>
            <person name="Kuspa A."/>
            <person name="Grigoriev I.V."/>
        </authorList>
    </citation>
    <scope>NUCLEOTIDE SEQUENCE [LARGE SCALE GENOMIC DNA]</scope>
    <source>
        <strain evidence="4">QSDP1</strain>
    </source>
</reference>
<name>F0ZKA2_DICPU</name>